<dbReference type="AlphaFoldDB" id="A0A163KL55"/>
<dbReference type="STRING" id="4829.A0A163KL55"/>
<dbReference type="PANTHER" id="PTHR11715:SF3">
    <property type="entry name" value="GLYCINE CLEAVAGE SYSTEM H PROTEIN-RELATED"/>
    <property type="match status" value="1"/>
</dbReference>
<dbReference type="HAMAP" id="MF_00272">
    <property type="entry name" value="GcvH"/>
    <property type="match status" value="1"/>
</dbReference>
<accession>A0A163KL55</accession>
<keyword evidence="8" id="KW-1185">Reference proteome</keyword>
<keyword evidence="3 5" id="KW-0809">Transit peptide</keyword>
<dbReference type="InterPro" id="IPR003016">
    <property type="entry name" value="2-oxoA_DH_lipoyl-BS"/>
</dbReference>
<feature type="domain" description="Lipoyl-binding" evidence="6">
    <location>
        <begin position="47"/>
        <end position="131"/>
    </location>
</feature>
<name>A0A163KL55_ABSGL</name>
<dbReference type="NCBIfam" id="TIGR00527">
    <property type="entry name" value="gcvH"/>
    <property type="match status" value="1"/>
</dbReference>
<comment type="subunit">
    <text evidence="5">The glycine cleavage system is composed of four proteins: P, T, L and H.</text>
</comment>
<protein>
    <recommendedName>
        <fullName evidence="5">Glycine cleavage system H protein</fullName>
    </recommendedName>
</protein>
<evidence type="ECO:0000256" key="3">
    <source>
        <dbReference type="ARBA" id="ARBA00022946"/>
    </source>
</evidence>
<dbReference type="InterPro" id="IPR017453">
    <property type="entry name" value="GCV_H_sub"/>
</dbReference>
<dbReference type="PROSITE" id="PS50968">
    <property type="entry name" value="BIOTINYL_LIPOYL"/>
    <property type="match status" value="1"/>
</dbReference>
<keyword evidence="5" id="KW-0496">Mitochondrion</keyword>
<comment type="subcellular location">
    <subcellularLocation>
        <location evidence="5">Mitochondrion</location>
    </subcellularLocation>
</comment>
<reference evidence="7" key="1">
    <citation type="submission" date="2016-04" db="EMBL/GenBank/DDBJ databases">
        <authorList>
            <person name="Evans L.H."/>
            <person name="Alamgir A."/>
            <person name="Owens N."/>
            <person name="Weber N.D."/>
            <person name="Virtaneva K."/>
            <person name="Barbian K."/>
            <person name="Babar A."/>
            <person name="Rosenke K."/>
        </authorList>
    </citation>
    <scope>NUCLEOTIDE SEQUENCE [LARGE SCALE GENOMIC DNA]</scope>
    <source>
        <strain evidence="7">CBS 101.48</strain>
    </source>
</reference>
<organism evidence="7">
    <name type="scientific">Absidia glauca</name>
    <name type="common">Pin mould</name>
    <dbReference type="NCBI Taxonomy" id="4829"/>
    <lineage>
        <taxon>Eukaryota</taxon>
        <taxon>Fungi</taxon>
        <taxon>Fungi incertae sedis</taxon>
        <taxon>Mucoromycota</taxon>
        <taxon>Mucoromycotina</taxon>
        <taxon>Mucoromycetes</taxon>
        <taxon>Mucorales</taxon>
        <taxon>Cunninghamellaceae</taxon>
        <taxon>Absidia</taxon>
    </lineage>
</organism>
<sequence>MSLRLLSARIVRSAAPLQKAASMSIFRGYATKKFTHEHEWISVENGLGTVGITDFAQNSLGEIVYVELPGVGSDVEAGAACGAIESVKAASDIISPVSGHVVEANDAVVEENSILNASPESESEGWLYRVKLSNEKELDDLLDHDAYTKFCEAEQ</sequence>
<dbReference type="EMBL" id="LT554937">
    <property type="protein sequence ID" value="SAM08933.1"/>
    <property type="molecule type" value="Genomic_DNA"/>
</dbReference>
<dbReference type="Proteomes" id="UP000078561">
    <property type="component" value="Unassembled WGS sequence"/>
</dbReference>
<dbReference type="NCBIfam" id="NF002270">
    <property type="entry name" value="PRK01202.1"/>
    <property type="match status" value="1"/>
</dbReference>
<dbReference type="FunCoup" id="A0A163KL55">
    <property type="interactions" value="786"/>
</dbReference>
<dbReference type="GO" id="GO:0019464">
    <property type="term" value="P:glycine decarboxylation via glycine cleavage system"/>
    <property type="evidence" value="ECO:0007669"/>
    <property type="project" value="UniProtKB-UniRule"/>
</dbReference>
<dbReference type="SUPFAM" id="SSF51230">
    <property type="entry name" value="Single hybrid motif"/>
    <property type="match status" value="1"/>
</dbReference>
<comment type="function">
    <text evidence="5">The H protein shuttles the methylamine group of glycine from the P protein to the T protein.</text>
</comment>
<dbReference type="GO" id="GO:0005960">
    <property type="term" value="C:glycine cleavage complex"/>
    <property type="evidence" value="ECO:0007669"/>
    <property type="project" value="UniProtKB-UniRule"/>
</dbReference>
<keyword evidence="2 4" id="KW-0450">Lipoyl</keyword>
<feature type="modified residue" description="N6-lipoyllysine" evidence="4">
    <location>
        <position position="88"/>
    </location>
</feature>
<evidence type="ECO:0000259" key="6">
    <source>
        <dbReference type="PROSITE" id="PS50968"/>
    </source>
</evidence>
<evidence type="ECO:0000313" key="7">
    <source>
        <dbReference type="EMBL" id="SAM08933.1"/>
    </source>
</evidence>
<dbReference type="OMA" id="KEHEWIR"/>
<dbReference type="CDD" id="cd06848">
    <property type="entry name" value="GCS_H"/>
    <property type="match status" value="1"/>
</dbReference>
<evidence type="ECO:0000256" key="4">
    <source>
        <dbReference type="PIRSR" id="PIRSR617453-50"/>
    </source>
</evidence>
<gene>
    <name evidence="7" type="primary">ABSGL_14599.1 scaffold 14663</name>
</gene>
<comment type="cofactor">
    <cofactor evidence="5">
        <name>(R)-lipoate</name>
        <dbReference type="ChEBI" id="CHEBI:83088"/>
    </cofactor>
    <text evidence="5">Binds 1 lipoyl cofactor covalently.</text>
</comment>
<dbReference type="Gene3D" id="2.40.50.100">
    <property type="match status" value="1"/>
</dbReference>
<dbReference type="InterPro" id="IPR011053">
    <property type="entry name" value="Single_hybrid_motif"/>
</dbReference>
<dbReference type="InterPro" id="IPR033753">
    <property type="entry name" value="GCV_H/Fam206"/>
</dbReference>
<evidence type="ECO:0000256" key="5">
    <source>
        <dbReference type="RuleBase" id="RU364055"/>
    </source>
</evidence>
<dbReference type="OrthoDB" id="10264154at2759"/>
<evidence type="ECO:0000313" key="8">
    <source>
        <dbReference type="Proteomes" id="UP000078561"/>
    </source>
</evidence>
<evidence type="ECO:0000256" key="2">
    <source>
        <dbReference type="ARBA" id="ARBA00022823"/>
    </source>
</evidence>
<comment type="similarity">
    <text evidence="1 5">Belongs to the GcvH family.</text>
</comment>
<dbReference type="PANTHER" id="PTHR11715">
    <property type="entry name" value="GLYCINE CLEAVAGE SYSTEM H PROTEIN"/>
    <property type="match status" value="1"/>
</dbReference>
<dbReference type="Pfam" id="PF01597">
    <property type="entry name" value="GCV_H"/>
    <property type="match status" value="1"/>
</dbReference>
<dbReference type="InParanoid" id="A0A163KL55"/>
<dbReference type="GO" id="GO:0005739">
    <property type="term" value="C:mitochondrion"/>
    <property type="evidence" value="ECO:0007669"/>
    <property type="project" value="UniProtKB-SubCell"/>
</dbReference>
<proteinExistence type="inferred from homology"/>
<dbReference type="GO" id="GO:0009249">
    <property type="term" value="P:protein lipoylation"/>
    <property type="evidence" value="ECO:0007669"/>
    <property type="project" value="TreeGrafter"/>
</dbReference>
<dbReference type="PROSITE" id="PS00189">
    <property type="entry name" value="LIPOYL"/>
    <property type="match status" value="1"/>
</dbReference>
<dbReference type="InterPro" id="IPR000089">
    <property type="entry name" value="Biotin_lipoyl"/>
</dbReference>
<evidence type="ECO:0000256" key="1">
    <source>
        <dbReference type="ARBA" id="ARBA00009249"/>
    </source>
</evidence>
<dbReference type="InterPro" id="IPR002930">
    <property type="entry name" value="GCV_H"/>
</dbReference>